<evidence type="ECO:0008006" key="5">
    <source>
        <dbReference type="Google" id="ProtNLM"/>
    </source>
</evidence>
<feature type="transmembrane region" description="Helical" evidence="2">
    <location>
        <begin position="38"/>
        <end position="59"/>
    </location>
</feature>
<feature type="region of interest" description="Disordered" evidence="1">
    <location>
        <begin position="65"/>
        <end position="128"/>
    </location>
</feature>
<evidence type="ECO:0000313" key="4">
    <source>
        <dbReference type="Proteomes" id="UP000198282"/>
    </source>
</evidence>
<keyword evidence="2" id="KW-0812">Transmembrane</keyword>
<dbReference type="EMBL" id="FZOD01000003">
    <property type="protein sequence ID" value="SNS06362.1"/>
    <property type="molecule type" value="Genomic_DNA"/>
</dbReference>
<name>A0A239BFH9_9ACTN</name>
<evidence type="ECO:0000256" key="2">
    <source>
        <dbReference type="SAM" id="Phobius"/>
    </source>
</evidence>
<dbReference type="Proteomes" id="UP000198282">
    <property type="component" value="Unassembled WGS sequence"/>
</dbReference>
<evidence type="ECO:0000256" key="1">
    <source>
        <dbReference type="SAM" id="MobiDB-lite"/>
    </source>
</evidence>
<feature type="compositionally biased region" description="Low complexity" evidence="1">
    <location>
        <begin position="77"/>
        <end position="92"/>
    </location>
</feature>
<evidence type="ECO:0000313" key="3">
    <source>
        <dbReference type="EMBL" id="SNS06362.1"/>
    </source>
</evidence>
<protein>
    <recommendedName>
        <fullName evidence="5">Alanine and proline-rich secreted protein Apa</fullName>
    </recommendedName>
</protein>
<gene>
    <name evidence="3" type="ORF">SAMN05216276_1003159</name>
</gene>
<reference evidence="3 4" key="1">
    <citation type="submission" date="2017-06" db="EMBL/GenBank/DDBJ databases">
        <authorList>
            <person name="Kim H.J."/>
            <person name="Triplett B.A."/>
        </authorList>
    </citation>
    <scope>NUCLEOTIDE SEQUENCE [LARGE SCALE GENOMIC DNA]</scope>
    <source>
        <strain evidence="3 4">CGMCC 4.2132</strain>
    </source>
</reference>
<keyword evidence="2" id="KW-1133">Transmembrane helix</keyword>
<dbReference type="AlphaFoldDB" id="A0A239BFH9"/>
<keyword evidence="2" id="KW-0472">Membrane</keyword>
<keyword evidence="4" id="KW-1185">Reference proteome</keyword>
<sequence>MDQPHWGAPSSGNTMQMPAPAFGYPSGPPPRKKSPLPWILGGSGVVALIVVIVVAAMFLMNPDSTPTASDVTPPPSTTQEPSSEPQPETTIPPSIPDQQNSAPPLPQPRDGRVQDPETGLSYAFPGSPWQVPTSVAPDPLSLTWNTAAVAVSQNDFDGKGGNWLGNIFTGGLPEGLPYGGVDSMQATAATLLKAVEPVYYSPEHLRKTVQDKAIKVSGKDAWLLMVDLDFSKESEANGWKWKKERAAFVIVDRGASAPPALVYLSVPDNLDVSVANRVVESLKLS</sequence>
<feature type="region of interest" description="Disordered" evidence="1">
    <location>
        <begin position="1"/>
        <end position="31"/>
    </location>
</feature>
<organism evidence="3 4">
    <name type="scientific">Streptosporangium subroseum</name>
    <dbReference type="NCBI Taxonomy" id="106412"/>
    <lineage>
        <taxon>Bacteria</taxon>
        <taxon>Bacillati</taxon>
        <taxon>Actinomycetota</taxon>
        <taxon>Actinomycetes</taxon>
        <taxon>Streptosporangiales</taxon>
        <taxon>Streptosporangiaceae</taxon>
        <taxon>Streptosporangium</taxon>
    </lineage>
</organism>
<accession>A0A239BFH9</accession>
<proteinExistence type="predicted"/>